<evidence type="ECO:0000256" key="1">
    <source>
        <dbReference type="ARBA" id="ARBA00004651"/>
    </source>
</evidence>
<evidence type="ECO:0000313" key="9">
    <source>
        <dbReference type="EMBL" id="MDQ0351506.1"/>
    </source>
</evidence>
<evidence type="ECO:0000313" key="10">
    <source>
        <dbReference type="Proteomes" id="UP001236723"/>
    </source>
</evidence>
<dbReference type="SUPFAM" id="SSF103473">
    <property type="entry name" value="MFS general substrate transporter"/>
    <property type="match status" value="1"/>
</dbReference>
<feature type="transmembrane region" description="Helical" evidence="7">
    <location>
        <begin position="7"/>
        <end position="30"/>
    </location>
</feature>
<feature type="transmembrane region" description="Helical" evidence="7">
    <location>
        <begin position="367"/>
        <end position="384"/>
    </location>
</feature>
<feature type="transmembrane region" description="Helical" evidence="7">
    <location>
        <begin position="342"/>
        <end position="361"/>
    </location>
</feature>
<keyword evidence="4 7" id="KW-0812">Transmembrane</keyword>
<evidence type="ECO:0000256" key="3">
    <source>
        <dbReference type="ARBA" id="ARBA00022475"/>
    </source>
</evidence>
<organism evidence="9 10">
    <name type="scientific">Alkalibacillus filiformis</name>
    <dbReference type="NCBI Taxonomy" id="200990"/>
    <lineage>
        <taxon>Bacteria</taxon>
        <taxon>Bacillati</taxon>
        <taxon>Bacillota</taxon>
        <taxon>Bacilli</taxon>
        <taxon>Bacillales</taxon>
        <taxon>Bacillaceae</taxon>
        <taxon>Alkalibacillus</taxon>
    </lineage>
</organism>
<evidence type="ECO:0000259" key="8">
    <source>
        <dbReference type="PROSITE" id="PS50850"/>
    </source>
</evidence>
<keyword evidence="3" id="KW-1003">Cell membrane</keyword>
<keyword evidence="2" id="KW-0813">Transport</keyword>
<feature type="transmembrane region" description="Helical" evidence="7">
    <location>
        <begin position="250"/>
        <end position="272"/>
    </location>
</feature>
<dbReference type="Pfam" id="PF07690">
    <property type="entry name" value="MFS_1"/>
    <property type="match status" value="1"/>
</dbReference>
<keyword evidence="10" id="KW-1185">Reference proteome</keyword>
<comment type="caution">
    <text evidence="9">The sequence shown here is derived from an EMBL/GenBank/DDBJ whole genome shotgun (WGS) entry which is preliminary data.</text>
</comment>
<dbReference type="InterPro" id="IPR036259">
    <property type="entry name" value="MFS_trans_sf"/>
</dbReference>
<dbReference type="InterPro" id="IPR011701">
    <property type="entry name" value="MFS"/>
</dbReference>
<accession>A0ABU0DT96</accession>
<feature type="domain" description="Major facilitator superfamily (MFS) profile" evidence="8">
    <location>
        <begin position="1"/>
        <end position="391"/>
    </location>
</feature>
<evidence type="ECO:0000256" key="2">
    <source>
        <dbReference type="ARBA" id="ARBA00022448"/>
    </source>
</evidence>
<sequence length="400" mass="43741">MKGYKNLLVTFFLSEFARAMYFITVTWLLYQLTYDGLYTGLLVGLGFLPGLLLNVFFGVIVDRFDRKKLAVSANLICTITMLILLFFVAINSVMPLVIIGVHMILQASGSLFRPAIQAYIAECFERDNLPKVFSQSSSVAIVGGLLGASVGGLIISFISIIGSMLIVAGSFALGSISLVFVRKQINREPIVTKRNSIIKDIADGFIYIKNNKFLLGLLIIMFNGQLVFHTSLGFLSVYTVDYLLQSATVYGLLDATISIGGALAGLLGTWWLNRNKNKTAIYSLLVVLIGLFLVGVAPILAMSFLGVFLIGLGTTWIRVLLQSIQQMATDSDYHGRMASYRMIGNQGAVVISAPILGWIASSHGANYVFLTLMVPISLCIIFAFHQSKQEKLITITKKVA</sequence>
<feature type="transmembrane region" description="Helical" evidence="7">
    <location>
        <begin position="36"/>
        <end position="57"/>
    </location>
</feature>
<dbReference type="Proteomes" id="UP001236723">
    <property type="component" value="Unassembled WGS sequence"/>
</dbReference>
<protein>
    <submittedName>
        <fullName evidence="9">MFS family permease</fullName>
    </submittedName>
</protein>
<reference evidence="9 10" key="1">
    <citation type="submission" date="2023-07" db="EMBL/GenBank/DDBJ databases">
        <title>Genomic Encyclopedia of Type Strains, Phase IV (KMG-IV): sequencing the most valuable type-strain genomes for metagenomic binning, comparative biology and taxonomic classification.</title>
        <authorList>
            <person name="Goeker M."/>
        </authorList>
    </citation>
    <scope>NUCLEOTIDE SEQUENCE [LARGE SCALE GENOMIC DNA]</scope>
    <source>
        <strain evidence="9 10">DSM 15448</strain>
    </source>
</reference>
<keyword evidence="5 7" id="KW-1133">Transmembrane helix</keyword>
<dbReference type="EMBL" id="JAUSUP010000002">
    <property type="protein sequence ID" value="MDQ0351506.1"/>
    <property type="molecule type" value="Genomic_DNA"/>
</dbReference>
<evidence type="ECO:0000256" key="6">
    <source>
        <dbReference type="ARBA" id="ARBA00023136"/>
    </source>
</evidence>
<evidence type="ECO:0000256" key="7">
    <source>
        <dbReference type="SAM" id="Phobius"/>
    </source>
</evidence>
<dbReference type="PANTHER" id="PTHR23513">
    <property type="entry name" value="INTEGRAL MEMBRANE EFFLUX PROTEIN-RELATED"/>
    <property type="match status" value="1"/>
</dbReference>
<dbReference type="Gene3D" id="1.20.1250.20">
    <property type="entry name" value="MFS general substrate transporter like domains"/>
    <property type="match status" value="1"/>
</dbReference>
<dbReference type="PROSITE" id="PS50850">
    <property type="entry name" value="MFS"/>
    <property type="match status" value="1"/>
</dbReference>
<dbReference type="InterPro" id="IPR020846">
    <property type="entry name" value="MFS_dom"/>
</dbReference>
<proteinExistence type="predicted"/>
<dbReference type="PANTHER" id="PTHR23513:SF11">
    <property type="entry name" value="STAPHYLOFERRIN A TRANSPORTER"/>
    <property type="match status" value="1"/>
</dbReference>
<gene>
    <name evidence="9" type="ORF">J2R98_001320</name>
</gene>
<keyword evidence="6 7" id="KW-0472">Membrane</keyword>
<dbReference type="CDD" id="cd06173">
    <property type="entry name" value="MFS_MefA_like"/>
    <property type="match status" value="1"/>
</dbReference>
<comment type="subcellular location">
    <subcellularLocation>
        <location evidence="1">Cell membrane</location>
        <topology evidence="1">Multi-pass membrane protein</topology>
    </subcellularLocation>
</comment>
<evidence type="ECO:0000256" key="5">
    <source>
        <dbReference type="ARBA" id="ARBA00022989"/>
    </source>
</evidence>
<feature type="transmembrane region" description="Helical" evidence="7">
    <location>
        <begin position="303"/>
        <end position="321"/>
    </location>
</feature>
<feature type="transmembrane region" description="Helical" evidence="7">
    <location>
        <begin position="213"/>
        <end position="238"/>
    </location>
</feature>
<dbReference type="RefSeq" id="WP_307067289.1">
    <property type="nucleotide sequence ID" value="NZ_JAUSUP010000002.1"/>
</dbReference>
<evidence type="ECO:0000256" key="4">
    <source>
        <dbReference type="ARBA" id="ARBA00022692"/>
    </source>
</evidence>
<name>A0ABU0DT96_9BACI</name>
<feature type="transmembrane region" description="Helical" evidence="7">
    <location>
        <begin position="279"/>
        <end position="297"/>
    </location>
</feature>